<evidence type="ECO:0000313" key="2">
    <source>
        <dbReference type="Proteomes" id="UP001560685"/>
    </source>
</evidence>
<accession>A0ABV3Z9E2</accession>
<proteinExistence type="predicted"/>
<name>A0ABV3Z9E2_9PROT</name>
<organism evidence="1 2">
    <name type="scientific">Hyphococcus lacteus</name>
    <dbReference type="NCBI Taxonomy" id="3143536"/>
    <lineage>
        <taxon>Bacteria</taxon>
        <taxon>Pseudomonadati</taxon>
        <taxon>Pseudomonadota</taxon>
        <taxon>Alphaproteobacteria</taxon>
        <taxon>Parvularculales</taxon>
        <taxon>Parvularculaceae</taxon>
        <taxon>Hyphococcus</taxon>
    </lineage>
</organism>
<evidence type="ECO:0000313" key="1">
    <source>
        <dbReference type="EMBL" id="MEX6634036.1"/>
    </source>
</evidence>
<dbReference type="Proteomes" id="UP001560685">
    <property type="component" value="Unassembled WGS sequence"/>
</dbReference>
<keyword evidence="2" id="KW-1185">Reference proteome</keyword>
<sequence length="348" mass="39259">MRNVSYFPPYSQEENVVTNAVLLLLSHVNRMAPTIFSDLLTSITDEAFAVGPTFQNQVKIRGGKGIPDALIQQSPFEIYVETKLGDHLSVSQIASHFETIKQNETVKGSSILLGLTRTQIGQTELDELQSLGGANGVRFFSTTFTELADILESSSDEFRLELNTLLEEYRAFIQERGLVPETENKLLINPCGTSYEQNRLHNIYHDQPTRSKVFCKYLGVYKDKCVSLIGEVLAVVNARIDGNEVSILENHPLSWRQGYLHQPTEHELNRILGIVRGSSYYNLGEEEARYYIVDEFVESSFRKVSKHGIQGHRYFTLDGEAGIIPDCFAETEPTIEEVARALSSKTWQ</sequence>
<protein>
    <recommendedName>
        <fullName evidence="3">Restriction endonuclease type IV Mrr domain-containing protein</fullName>
    </recommendedName>
</protein>
<comment type="caution">
    <text evidence="1">The sequence shown here is derived from an EMBL/GenBank/DDBJ whole genome shotgun (WGS) entry which is preliminary data.</text>
</comment>
<dbReference type="RefSeq" id="WP_369314028.1">
    <property type="nucleotide sequence ID" value="NZ_JBEHZE010000001.1"/>
</dbReference>
<dbReference type="EMBL" id="JBEHZE010000001">
    <property type="protein sequence ID" value="MEX6634036.1"/>
    <property type="molecule type" value="Genomic_DNA"/>
</dbReference>
<reference evidence="1 2" key="1">
    <citation type="submission" date="2024-05" db="EMBL/GenBank/DDBJ databases">
        <title>Three bacterial strains, DH-69, EH-24, and ECK-19 isolated from coastal sediments.</title>
        <authorList>
            <person name="Ye Y.-Q."/>
            <person name="Du Z.-J."/>
        </authorList>
    </citation>
    <scope>NUCLEOTIDE SEQUENCE [LARGE SCALE GENOMIC DNA]</scope>
    <source>
        <strain evidence="1 2">ECK-19</strain>
    </source>
</reference>
<gene>
    <name evidence="1" type="ORF">ABFZ84_10795</name>
</gene>
<evidence type="ECO:0008006" key="3">
    <source>
        <dbReference type="Google" id="ProtNLM"/>
    </source>
</evidence>